<dbReference type="NCBIfam" id="NF002528">
    <property type="entry name" value="PRK01966.1-4"/>
    <property type="match status" value="1"/>
</dbReference>
<dbReference type="Gene3D" id="3.40.50.20">
    <property type="match status" value="1"/>
</dbReference>
<dbReference type="Gene3D" id="3.30.1490.20">
    <property type="entry name" value="ATP-grasp fold, A domain"/>
    <property type="match status" value="1"/>
</dbReference>
<keyword evidence="4 13" id="KW-0436">Ligase</keyword>
<dbReference type="PROSITE" id="PS00843">
    <property type="entry name" value="DALA_DALA_LIGASE_1"/>
    <property type="match status" value="1"/>
</dbReference>
<evidence type="ECO:0000256" key="13">
    <source>
        <dbReference type="HAMAP-Rule" id="MF_00047"/>
    </source>
</evidence>
<organism evidence="16 17">
    <name type="scientific">Streptomyces axinellae</name>
    <dbReference type="NCBI Taxonomy" id="552788"/>
    <lineage>
        <taxon>Bacteria</taxon>
        <taxon>Bacillati</taxon>
        <taxon>Actinomycetota</taxon>
        <taxon>Actinomycetes</taxon>
        <taxon>Kitasatosporales</taxon>
        <taxon>Streptomycetaceae</taxon>
        <taxon>Streptomyces</taxon>
    </lineage>
</organism>
<keyword evidence="9 13" id="KW-0133">Cell shape</keyword>
<dbReference type="InterPro" id="IPR011761">
    <property type="entry name" value="ATP-grasp"/>
</dbReference>
<evidence type="ECO:0000259" key="15">
    <source>
        <dbReference type="PROSITE" id="PS50975"/>
    </source>
</evidence>
<evidence type="ECO:0000256" key="9">
    <source>
        <dbReference type="ARBA" id="ARBA00022960"/>
    </source>
</evidence>
<dbReference type="PANTHER" id="PTHR23132:SF25">
    <property type="entry name" value="D-ALANINE--D-ALANINE LIGASE A"/>
    <property type="match status" value="1"/>
</dbReference>
<reference evidence="17" key="1">
    <citation type="journal article" date="2019" name="Int. J. Syst. Evol. Microbiol.">
        <title>The Global Catalogue of Microorganisms (GCM) 10K type strain sequencing project: providing services to taxonomists for standard genome sequencing and annotation.</title>
        <authorList>
            <consortium name="The Broad Institute Genomics Platform"/>
            <consortium name="The Broad Institute Genome Sequencing Center for Infectious Disease"/>
            <person name="Wu L."/>
            <person name="Ma J."/>
        </authorList>
    </citation>
    <scope>NUCLEOTIDE SEQUENCE [LARGE SCALE GENOMIC DNA]</scope>
    <source>
        <strain evidence="17">JCM 16373</strain>
    </source>
</reference>
<keyword evidence="13" id="KW-0963">Cytoplasm</keyword>
<dbReference type="HAMAP" id="MF_00047">
    <property type="entry name" value="Dala_Dala_lig"/>
    <property type="match status" value="1"/>
</dbReference>
<dbReference type="Proteomes" id="UP001501447">
    <property type="component" value="Unassembled WGS sequence"/>
</dbReference>
<keyword evidence="6 14" id="KW-0547">Nucleotide-binding</keyword>
<evidence type="ECO:0000313" key="16">
    <source>
        <dbReference type="EMBL" id="GAA2630597.1"/>
    </source>
</evidence>
<evidence type="ECO:0000256" key="1">
    <source>
        <dbReference type="ARBA" id="ARBA00001936"/>
    </source>
</evidence>
<evidence type="ECO:0000256" key="14">
    <source>
        <dbReference type="PROSITE-ProRule" id="PRU00409"/>
    </source>
</evidence>
<keyword evidence="7 14" id="KW-0067">ATP-binding</keyword>
<dbReference type="RefSeq" id="WP_344569132.1">
    <property type="nucleotide sequence ID" value="NZ_BAAARJ010000019.1"/>
</dbReference>
<dbReference type="SUPFAM" id="SSF52440">
    <property type="entry name" value="PreATP-grasp domain"/>
    <property type="match status" value="1"/>
</dbReference>
<dbReference type="InterPro" id="IPR000291">
    <property type="entry name" value="D-Ala_lig_Van_CS"/>
</dbReference>
<dbReference type="InterPro" id="IPR005905">
    <property type="entry name" value="D_ala_D_ala"/>
</dbReference>
<keyword evidence="12 13" id="KW-0961">Cell wall biogenesis/degradation</keyword>
<evidence type="ECO:0000256" key="11">
    <source>
        <dbReference type="ARBA" id="ARBA00023211"/>
    </source>
</evidence>
<dbReference type="Pfam" id="PF01820">
    <property type="entry name" value="Dala_Dala_lig_N"/>
    <property type="match status" value="1"/>
</dbReference>
<dbReference type="InterPro" id="IPR013815">
    <property type="entry name" value="ATP_grasp_subdomain_1"/>
</dbReference>
<proteinExistence type="inferred from homology"/>
<comment type="function">
    <text evidence="13">Cell wall formation.</text>
</comment>
<dbReference type="SUPFAM" id="SSF56059">
    <property type="entry name" value="Glutathione synthetase ATP-binding domain-like"/>
    <property type="match status" value="1"/>
</dbReference>
<dbReference type="NCBIfam" id="TIGR01205">
    <property type="entry name" value="D_ala_D_alaTIGR"/>
    <property type="match status" value="1"/>
</dbReference>
<dbReference type="GO" id="GO:0016874">
    <property type="term" value="F:ligase activity"/>
    <property type="evidence" value="ECO:0007669"/>
    <property type="project" value="UniProtKB-KW"/>
</dbReference>
<keyword evidence="5" id="KW-0479">Metal-binding</keyword>
<comment type="subcellular location">
    <subcellularLocation>
        <location evidence="13">Cytoplasm</location>
    </subcellularLocation>
</comment>
<evidence type="ECO:0000256" key="10">
    <source>
        <dbReference type="ARBA" id="ARBA00022984"/>
    </source>
</evidence>
<dbReference type="EMBL" id="BAAARJ010000019">
    <property type="protein sequence ID" value="GAA2630597.1"/>
    <property type="molecule type" value="Genomic_DNA"/>
</dbReference>
<evidence type="ECO:0000256" key="4">
    <source>
        <dbReference type="ARBA" id="ARBA00022598"/>
    </source>
</evidence>
<evidence type="ECO:0000256" key="12">
    <source>
        <dbReference type="ARBA" id="ARBA00023316"/>
    </source>
</evidence>
<keyword evidence="17" id="KW-1185">Reference proteome</keyword>
<dbReference type="NCBIfam" id="NF002378">
    <property type="entry name" value="PRK01372.1"/>
    <property type="match status" value="1"/>
</dbReference>
<sequence length="364" mass="38612">MSERVAKSEVVVIFGGRSSEYDVSAASAASVVTHLDRARYEVVPLRITPEGEWAVGDRAPAGQYSAQDLIRLTPAPGAPVRHTVADALHAMASADVVLPVLHGPYGEDGLLQGFLETTDIPYVGSRVLACSTGMDKDVTKRLLAAAGLPVAASVVLTGTESSVSPQDRERLGLPVFVKPATAGSSMGVSKVVDWDELPKAIAVARELDTKVLVEEAVVGREIDVALLEFPDGQVKAGPALEISVGADRTFFDHTAKYADHTTRFDIPAKLEEDDAERLRALALNVFTTLDCRGLLRVDFFLRESGELVVNEINTFPGMTAASQFPQVWQVGGLDYSALLDVLIETALAGRPAEATAPPVPTAAG</sequence>
<evidence type="ECO:0000256" key="2">
    <source>
        <dbReference type="ARBA" id="ARBA00001946"/>
    </source>
</evidence>
<comment type="cofactor">
    <cofactor evidence="1">
        <name>Mn(2+)</name>
        <dbReference type="ChEBI" id="CHEBI:29035"/>
    </cofactor>
</comment>
<evidence type="ECO:0000313" key="17">
    <source>
        <dbReference type="Proteomes" id="UP001501447"/>
    </source>
</evidence>
<dbReference type="PROSITE" id="PS50975">
    <property type="entry name" value="ATP_GRASP"/>
    <property type="match status" value="1"/>
</dbReference>
<evidence type="ECO:0000256" key="7">
    <source>
        <dbReference type="ARBA" id="ARBA00022840"/>
    </source>
</evidence>
<dbReference type="InterPro" id="IPR011095">
    <property type="entry name" value="Dala_Dala_lig_C"/>
</dbReference>
<dbReference type="Pfam" id="PF07478">
    <property type="entry name" value="Dala_Dala_lig_C"/>
    <property type="match status" value="1"/>
</dbReference>
<comment type="pathway">
    <text evidence="13">Cell wall biogenesis; peptidoglycan biosynthesis.</text>
</comment>
<comment type="caution">
    <text evidence="16">The sequence shown here is derived from an EMBL/GenBank/DDBJ whole genome shotgun (WGS) entry which is preliminary data.</text>
</comment>
<protein>
    <recommendedName>
        <fullName evidence="13">D-alanine--D-alanine ligase</fullName>
        <ecNumber evidence="13">6.3.2.4</ecNumber>
    </recommendedName>
    <alternativeName>
        <fullName evidence="13">D-Ala-D-Ala ligase</fullName>
    </alternativeName>
    <alternativeName>
        <fullName evidence="13">D-alanylalanine synthetase</fullName>
    </alternativeName>
</protein>
<dbReference type="InterPro" id="IPR016185">
    <property type="entry name" value="PreATP-grasp_dom_sf"/>
</dbReference>
<gene>
    <name evidence="13" type="primary">ddl</name>
    <name evidence="16" type="ORF">GCM10009863_52690</name>
</gene>
<comment type="similarity">
    <text evidence="3 13">Belongs to the D-alanine--D-alanine ligase family.</text>
</comment>
<keyword evidence="8" id="KW-0460">Magnesium</keyword>
<dbReference type="Gene3D" id="3.30.470.20">
    <property type="entry name" value="ATP-grasp fold, B domain"/>
    <property type="match status" value="1"/>
</dbReference>
<evidence type="ECO:0000256" key="8">
    <source>
        <dbReference type="ARBA" id="ARBA00022842"/>
    </source>
</evidence>
<comment type="cofactor">
    <cofactor evidence="2">
        <name>Mg(2+)</name>
        <dbReference type="ChEBI" id="CHEBI:18420"/>
    </cofactor>
</comment>
<feature type="domain" description="ATP-grasp" evidence="15">
    <location>
        <begin position="140"/>
        <end position="344"/>
    </location>
</feature>
<dbReference type="EC" id="6.3.2.4" evidence="13"/>
<name>A0ABP6D0N4_9ACTN</name>
<evidence type="ECO:0000256" key="6">
    <source>
        <dbReference type="ARBA" id="ARBA00022741"/>
    </source>
</evidence>
<dbReference type="PANTHER" id="PTHR23132">
    <property type="entry name" value="D-ALANINE--D-ALANINE LIGASE"/>
    <property type="match status" value="1"/>
</dbReference>
<keyword evidence="10 13" id="KW-0573">Peptidoglycan synthesis</keyword>
<accession>A0ABP6D0N4</accession>
<dbReference type="InterPro" id="IPR011127">
    <property type="entry name" value="Dala_Dala_lig_N"/>
</dbReference>
<evidence type="ECO:0000256" key="3">
    <source>
        <dbReference type="ARBA" id="ARBA00010871"/>
    </source>
</evidence>
<comment type="catalytic activity">
    <reaction evidence="13">
        <text>2 D-alanine + ATP = D-alanyl-D-alanine + ADP + phosphate + H(+)</text>
        <dbReference type="Rhea" id="RHEA:11224"/>
        <dbReference type="ChEBI" id="CHEBI:15378"/>
        <dbReference type="ChEBI" id="CHEBI:30616"/>
        <dbReference type="ChEBI" id="CHEBI:43474"/>
        <dbReference type="ChEBI" id="CHEBI:57416"/>
        <dbReference type="ChEBI" id="CHEBI:57822"/>
        <dbReference type="ChEBI" id="CHEBI:456216"/>
        <dbReference type="EC" id="6.3.2.4"/>
    </reaction>
</comment>
<evidence type="ECO:0000256" key="5">
    <source>
        <dbReference type="ARBA" id="ARBA00022723"/>
    </source>
</evidence>
<keyword evidence="11" id="KW-0464">Manganese</keyword>
<dbReference type="PIRSF" id="PIRSF039102">
    <property type="entry name" value="Ddl/VanB"/>
    <property type="match status" value="1"/>
</dbReference>